<keyword evidence="6" id="KW-0444">Lipid biosynthesis</keyword>
<evidence type="ECO:0000256" key="8">
    <source>
        <dbReference type="ARBA" id="ARBA00022692"/>
    </source>
</evidence>
<keyword evidence="13" id="KW-0275">Fatty acid biosynthesis</keyword>
<protein>
    <recommendedName>
        <fullName evidence="4">Prostaglandin E synthase 2</fullName>
        <ecNumber evidence="3">5.3.99.3</ecNumber>
    </recommendedName>
    <alternativeName>
        <fullName evidence="17">Microsomal prostaglandin E synthase 2</fullName>
    </alternativeName>
</protein>
<evidence type="ECO:0000256" key="7">
    <source>
        <dbReference type="ARBA" id="ARBA00022585"/>
    </source>
</evidence>
<feature type="domain" description="GST N-terminal" evidence="19">
    <location>
        <begin position="56"/>
        <end position="122"/>
    </location>
</feature>
<keyword evidence="11" id="KW-0443">Lipid metabolism</keyword>
<comment type="pathway">
    <text evidence="1">Lipid metabolism; prostaglandin biosynthesis.</text>
</comment>
<evidence type="ECO:0000256" key="16">
    <source>
        <dbReference type="ARBA" id="ARBA00023931"/>
    </source>
</evidence>
<evidence type="ECO:0000256" key="4">
    <source>
        <dbReference type="ARBA" id="ARBA00019474"/>
    </source>
</evidence>
<name>A0A1I8BHD7_MELHA</name>
<dbReference type="Gene3D" id="6.20.200.30">
    <property type="match status" value="1"/>
</dbReference>
<evidence type="ECO:0000256" key="6">
    <source>
        <dbReference type="ARBA" id="ARBA00022516"/>
    </source>
</evidence>
<evidence type="ECO:0000313" key="21">
    <source>
        <dbReference type="WBParaSite" id="MhA1_Contig239.frz3.gene5"/>
    </source>
</evidence>
<keyword evidence="9" id="KW-0276">Fatty acid metabolism</keyword>
<evidence type="ECO:0000256" key="13">
    <source>
        <dbReference type="ARBA" id="ARBA00023160"/>
    </source>
</evidence>
<dbReference type="GO" id="GO:0001516">
    <property type="term" value="P:prostaglandin biosynthetic process"/>
    <property type="evidence" value="ECO:0007669"/>
    <property type="project" value="UniProtKB-UniPathway"/>
</dbReference>
<dbReference type="SFLD" id="SFLDS00019">
    <property type="entry name" value="Glutathione_Transferase_(cytos"/>
    <property type="match status" value="1"/>
</dbReference>
<dbReference type="CDD" id="cd03197">
    <property type="entry name" value="GST_C_mPGES2"/>
    <property type="match status" value="1"/>
</dbReference>
<evidence type="ECO:0000256" key="3">
    <source>
        <dbReference type="ARBA" id="ARBA00012203"/>
    </source>
</evidence>
<keyword evidence="7" id="KW-0643">Prostaglandin biosynthesis</keyword>
<keyword evidence="8" id="KW-0812">Transmembrane</keyword>
<comment type="subcellular location">
    <subcellularLocation>
        <location evidence="18">Endomembrane system</location>
        <topology evidence="18">Single-pass membrane protein</topology>
    </subcellularLocation>
</comment>
<keyword evidence="12" id="KW-0472">Membrane</keyword>
<reference evidence="21" key="1">
    <citation type="submission" date="2016-11" db="UniProtKB">
        <authorList>
            <consortium name="WormBaseParasite"/>
        </authorList>
    </citation>
    <scope>IDENTIFICATION</scope>
</reference>
<proteinExistence type="inferred from homology"/>
<evidence type="ECO:0000256" key="14">
    <source>
        <dbReference type="ARBA" id="ARBA00023235"/>
    </source>
</evidence>
<dbReference type="InterPro" id="IPR040079">
    <property type="entry name" value="Glutathione_S-Trfase"/>
</dbReference>
<dbReference type="SUPFAM" id="SSF52833">
    <property type="entry name" value="Thioredoxin-like"/>
    <property type="match status" value="1"/>
</dbReference>
<dbReference type="PROSITE" id="PS51354">
    <property type="entry name" value="GLUTAREDOXIN_2"/>
    <property type="match status" value="1"/>
</dbReference>
<comment type="catalytic activity">
    <reaction evidence="15">
        <text>prostaglandin H2 = (12S)-hydroxy-(5Z,8E,10E)-heptadecatrienoate + malonaldehyde</text>
        <dbReference type="Rhea" id="RHEA:48644"/>
        <dbReference type="ChEBI" id="CHEBI:57405"/>
        <dbReference type="ChEBI" id="CHEBI:90694"/>
        <dbReference type="ChEBI" id="CHEBI:566274"/>
    </reaction>
    <physiologicalReaction direction="left-to-right" evidence="15">
        <dbReference type="Rhea" id="RHEA:48645"/>
    </physiologicalReaction>
</comment>
<dbReference type="EC" id="5.3.99.3" evidence="3"/>
<dbReference type="SFLD" id="SFLDG01182">
    <property type="entry name" value="Prostaglandin_E_synthase_like"/>
    <property type="match status" value="1"/>
</dbReference>
<dbReference type="UniPathway" id="UPA00662"/>
<dbReference type="Pfam" id="PF13417">
    <property type="entry name" value="GST_N_3"/>
    <property type="match status" value="1"/>
</dbReference>
<dbReference type="Proteomes" id="UP000095281">
    <property type="component" value="Unplaced"/>
</dbReference>
<evidence type="ECO:0000256" key="5">
    <source>
        <dbReference type="ARBA" id="ARBA00022501"/>
    </source>
</evidence>
<dbReference type="InterPro" id="IPR034334">
    <property type="entry name" value="PGES2"/>
</dbReference>
<keyword evidence="10" id="KW-1133">Transmembrane helix</keyword>
<dbReference type="SFLD" id="SFLDG01203">
    <property type="entry name" value="Prostaglandin_E_synthase_like1"/>
    <property type="match status" value="1"/>
</dbReference>
<dbReference type="InterPro" id="IPR036282">
    <property type="entry name" value="Glutathione-S-Trfase_C_sf"/>
</dbReference>
<sequence length="344" mass="40413">MRIFASMRSFACASFLCARYKSLSFVNLQQQNEEQAVKLSRKIVSNVDKSCLGLRLYQYQTCPYCCKVRAFLDYFGFSYEVVEVNPVTRSQIKFSDYKKVPIVRTPCFHQPLIESSLIISILATYLVRPELSFSDAVELYPKHVKKDEKTGKEVTDFLNKYFVMWGETKLDDGQMRDVRDEREWREWVDTYFVHLISPNVYRTWSDSLATFRWFEQVGEWERNFPTWERILAVYVGAAAMWGISKRLKKRHHIVDEREEMRKAFDKFMKAKGPERKFMGGEQPNLADLALFGACNSFFGCIAFSEMCQYDKRLVEWFEAMNMAVKEARGKKLLEAKCKFAKDGK</sequence>
<dbReference type="Gene3D" id="1.20.1050.10">
    <property type="match status" value="1"/>
</dbReference>
<dbReference type="InterPro" id="IPR011767">
    <property type="entry name" value="GLR_AS"/>
</dbReference>
<keyword evidence="5" id="KW-0644">Prostaglandin metabolism</keyword>
<dbReference type="Gene3D" id="3.40.30.10">
    <property type="entry name" value="Glutaredoxin"/>
    <property type="match status" value="1"/>
</dbReference>
<dbReference type="SUPFAM" id="SSF47616">
    <property type="entry name" value="GST C-terminal domain-like"/>
    <property type="match status" value="1"/>
</dbReference>
<dbReference type="PANTHER" id="PTHR12782:SF5">
    <property type="entry name" value="PROSTAGLANDIN E SYNTHASE 2"/>
    <property type="match status" value="1"/>
</dbReference>
<dbReference type="GO" id="GO:0005739">
    <property type="term" value="C:mitochondrion"/>
    <property type="evidence" value="ECO:0007669"/>
    <property type="project" value="TreeGrafter"/>
</dbReference>
<dbReference type="InterPro" id="IPR004045">
    <property type="entry name" value="Glutathione_S-Trfase_N"/>
</dbReference>
<evidence type="ECO:0000256" key="9">
    <source>
        <dbReference type="ARBA" id="ARBA00022832"/>
    </source>
</evidence>
<dbReference type="InterPro" id="IPR034335">
    <property type="entry name" value="PGES2_C"/>
</dbReference>
<dbReference type="AlphaFoldDB" id="A0A1I8BHD7"/>
<comment type="similarity">
    <text evidence="2">Belongs to the GST superfamily.</text>
</comment>
<evidence type="ECO:0000259" key="19">
    <source>
        <dbReference type="Pfam" id="PF13417"/>
    </source>
</evidence>
<organism evidence="20 21">
    <name type="scientific">Meloidogyne hapla</name>
    <name type="common">Root-knot nematode worm</name>
    <dbReference type="NCBI Taxonomy" id="6305"/>
    <lineage>
        <taxon>Eukaryota</taxon>
        <taxon>Metazoa</taxon>
        <taxon>Ecdysozoa</taxon>
        <taxon>Nematoda</taxon>
        <taxon>Chromadorea</taxon>
        <taxon>Rhabditida</taxon>
        <taxon>Tylenchina</taxon>
        <taxon>Tylenchomorpha</taxon>
        <taxon>Tylenchoidea</taxon>
        <taxon>Meloidogynidae</taxon>
        <taxon>Meloidogyninae</taxon>
        <taxon>Meloidogyne</taxon>
    </lineage>
</organism>
<accession>A0A1I8BHD7</accession>
<evidence type="ECO:0000256" key="12">
    <source>
        <dbReference type="ARBA" id="ARBA00023136"/>
    </source>
</evidence>
<dbReference type="OMA" id="MSCFRLA"/>
<dbReference type="WBParaSite" id="MhA1_Contig239.frz3.gene5">
    <property type="protein sequence ID" value="MhA1_Contig239.frz3.gene5"/>
    <property type="gene ID" value="MhA1_Contig239.frz3.gene5"/>
</dbReference>
<dbReference type="PROSITE" id="PS00195">
    <property type="entry name" value="GLUTAREDOXIN_1"/>
    <property type="match status" value="1"/>
</dbReference>
<dbReference type="InterPro" id="IPR036249">
    <property type="entry name" value="Thioredoxin-like_sf"/>
</dbReference>
<dbReference type="GO" id="GO:0012505">
    <property type="term" value="C:endomembrane system"/>
    <property type="evidence" value="ECO:0007669"/>
    <property type="project" value="UniProtKB-SubCell"/>
</dbReference>
<evidence type="ECO:0000256" key="10">
    <source>
        <dbReference type="ARBA" id="ARBA00022989"/>
    </source>
</evidence>
<evidence type="ECO:0000256" key="1">
    <source>
        <dbReference type="ARBA" id="ARBA00004702"/>
    </source>
</evidence>
<keyword evidence="14" id="KW-0413">Isomerase</keyword>
<dbReference type="PANTHER" id="PTHR12782">
    <property type="entry name" value="MICROSOMAL PROSTAGLANDIN E SYNTHASE-2"/>
    <property type="match status" value="1"/>
</dbReference>
<evidence type="ECO:0000256" key="11">
    <source>
        <dbReference type="ARBA" id="ARBA00023098"/>
    </source>
</evidence>
<evidence type="ECO:0000256" key="18">
    <source>
        <dbReference type="ARBA" id="ARBA00037847"/>
    </source>
</evidence>
<evidence type="ECO:0000256" key="15">
    <source>
        <dbReference type="ARBA" id="ARBA00023930"/>
    </source>
</evidence>
<comment type="catalytic activity">
    <reaction evidence="16">
        <text>prostaglandin H2 = prostaglandin E2</text>
        <dbReference type="Rhea" id="RHEA:12893"/>
        <dbReference type="ChEBI" id="CHEBI:57405"/>
        <dbReference type="ChEBI" id="CHEBI:606564"/>
        <dbReference type="EC" id="5.3.99.3"/>
    </reaction>
    <physiologicalReaction direction="left-to-right" evidence="16">
        <dbReference type="Rhea" id="RHEA:12894"/>
    </physiologicalReaction>
</comment>
<evidence type="ECO:0000256" key="17">
    <source>
        <dbReference type="ARBA" id="ARBA00031041"/>
    </source>
</evidence>
<keyword evidence="20" id="KW-1185">Reference proteome</keyword>
<evidence type="ECO:0000256" key="2">
    <source>
        <dbReference type="ARBA" id="ARBA00007409"/>
    </source>
</evidence>
<evidence type="ECO:0000313" key="20">
    <source>
        <dbReference type="Proteomes" id="UP000095281"/>
    </source>
</evidence>
<dbReference type="GO" id="GO:0050220">
    <property type="term" value="F:prostaglandin-E synthase activity"/>
    <property type="evidence" value="ECO:0007669"/>
    <property type="project" value="UniProtKB-EC"/>
</dbReference>